<organism evidence="6 7">
    <name type="scientific">Aplysia californica</name>
    <name type="common">California sea hare</name>
    <dbReference type="NCBI Taxonomy" id="6500"/>
    <lineage>
        <taxon>Eukaryota</taxon>
        <taxon>Metazoa</taxon>
        <taxon>Spiralia</taxon>
        <taxon>Lophotrochozoa</taxon>
        <taxon>Mollusca</taxon>
        <taxon>Gastropoda</taxon>
        <taxon>Heterobranchia</taxon>
        <taxon>Euthyneura</taxon>
        <taxon>Tectipleura</taxon>
        <taxon>Aplysiida</taxon>
        <taxon>Aplysioidea</taxon>
        <taxon>Aplysiidae</taxon>
        <taxon>Aplysia</taxon>
    </lineage>
</organism>
<accession>A0ABM1AFT5</accession>
<comment type="subcellular location">
    <subcellularLocation>
        <location evidence="1">Membrane</location>
        <topology evidence="1">Multi-pass membrane protein</topology>
    </subcellularLocation>
</comment>
<keyword evidence="2 5" id="KW-0812">Transmembrane</keyword>
<feature type="transmembrane region" description="Helical" evidence="5">
    <location>
        <begin position="72"/>
        <end position="97"/>
    </location>
</feature>
<keyword evidence="3 5" id="KW-1133">Transmembrane helix</keyword>
<dbReference type="RefSeq" id="XP_012946801.1">
    <property type="nucleotide sequence ID" value="XM_013091347.1"/>
</dbReference>
<dbReference type="Gene3D" id="1.20.1740.10">
    <property type="entry name" value="Amino acid/polyamine transporter I"/>
    <property type="match status" value="1"/>
</dbReference>
<dbReference type="Proteomes" id="UP000694888">
    <property type="component" value="Unplaced"/>
</dbReference>
<keyword evidence="6" id="KW-1185">Reference proteome</keyword>
<sequence length="215" mass="23148">MSKHVKEKAQNDEPESLEVEMEGVKMKRELGMVGTTSMVIGLIIGALCYAELGTMMPKSGGAYTYLRKGMGNAVAFSYMFQYVVIQMPCSQVIVLLTCSKYLLTLLPMCGSPQSLEKLVTAAIMVTLFLLNSYSSRVSTRTAIITTISKVISLSIIIIAGFLVIGQGSVKELGTGFEGTSTNPSSLALAMYSAVWAYGGSELVNNVVEEIKDPSR</sequence>
<protein>
    <submittedName>
        <fullName evidence="7">Y+L amino acid transporter 2-like</fullName>
    </submittedName>
</protein>
<evidence type="ECO:0000256" key="2">
    <source>
        <dbReference type="ARBA" id="ARBA00022692"/>
    </source>
</evidence>
<evidence type="ECO:0000256" key="4">
    <source>
        <dbReference type="ARBA" id="ARBA00023136"/>
    </source>
</evidence>
<evidence type="ECO:0000313" key="6">
    <source>
        <dbReference type="Proteomes" id="UP000694888"/>
    </source>
</evidence>
<feature type="transmembrane region" description="Helical" evidence="5">
    <location>
        <begin position="141"/>
        <end position="164"/>
    </location>
</feature>
<dbReference type="PANTHER" id="PTHR11785:SF528">
    <property type="entry name" value="AMINO ACID TRANSPORTER PROTEIN JHI-21"/>
    <property type="match status" value="1"/>
</dbReference>
<feature type="transmembrane region" description="Helical" evidence="5">
    <location>
        <begin position="118"/>
        <end position="135"/>
    </location>
</feature>
<evidence type="ECO:0000256" key="1">
    <source>
        <dbReference type="ARBA" id="ARBA00004141"/>
    </source>
</evidence>
<dbReference type="PANTHER" id="PTHR11785">
    <property type="entry name" value="AMINO ACID TRANSPORTER"/>
    <property type="match status" value="1"/>
</dbReference>
<proteinExistence type="predicted"/>
<gene>
    <name evidence="7" type="primary">LOC101858839</name>
</gene>
<evidence type="ECO:0000256" key="3">
    <source>
        <dbReference type="ARBA" id="ARBA00022989"/>
    </source>
</evidence>
<evidence type="ECO:0000313" key="7">
    <source>
        <dbReference type="RefSeq" id="XP_012946801.1"/>
    </source>
</evidence>
<evidence type="ECO:0000256" key="5">
    <source>
        <dbReference type="SAM" id="Phobius"/>
    </source>
</evidence>
<dbReference type="InterPro" id="IPR050598">
    <property type="entry name" value="AminoAcid_Transporter"/>
</dbReference>
<dbReference type="InterPro" id="IPR002293">
    <property type="entry name" value="AA/rel_permease1"/>
</dbReference>
<dbReference type="Pfam" id="PF13520">
    <property type="entry name" value="AA_permease_2"/>
    <property type="match status" value="1"/>
</dbReference>
<feature type="transmembrane region" description="Helical" evidence="5">
    <location>
        <begin position="30"/>
        <end position="52"/>
    </location>
</feature>
<reference evidence="7" key="1">
    <citation type="submission" date="2025-08" db="UniProtKB">
        <authorList>
            <consortium name="RefSeq"/>
        </authorList>
    </citation>
    <scope>IDENTIFICATION</scope>
</reference>
<keyword evidence="4 5" id="KW-0472">Membrane</keyword>
<dbReference type="GeneID" id="101858839"/>
<name>A0ABM1AFT5_APLCA</name>